<reference evidence="1" key="1">
    <citation type="journal article" date="2019" name="bioRxiv">
        <title>The Genome of the Zebra Mussel, Dreissena polymorpha: A Resource for Invasive Species Research.</title>
        <authorList>
            <person name="McCartney M.A."/>
            <person name="Auch B."/>
            <person name="Kono T."/>
            <person name="Mallez S."/>
            <person name="Zhang Y."/>
            <person name="Obille A."/>
            <person name="Becker A."/>
            <person name="Abrahante J.E."/>
            <person name="Garbe J."/>
            <person name="Badalamenti J.P."/>
            <person name="Herman A."/>
            <person name="Mangelson H."/>
            <person name="Liachko I."/>
            <person name="Sullivan S."/>
            <person name="Sone E.D."/>
            <person name="Koren S."/>
            <person name="Silverstein K.A.T."/>
            <person name="Beckman K.B."/>
            <person name="Gohl D.M."/>
        </authorList>
    </citation>
    <scope>NUCLEOTIDE SEQUENCE</scope>
    <source>
        <strain evidence="1">Duluth1</strain>
        <tissue evidence="1">Whole animal</tissue>
    </source>
</reference>
<dbReference type="EMBL" id="JAIWYP010000002">
    <property type="protein sequence ID" value="KAH3867045.1"/>
    <property type="molecule type" value="Genomic_DNA"/>
</dbReference>
<evidence type="ECO:0000313" key="1">
    <source>
        <dbReference type="EMBL" id="KAH3867045.1"/>
    </source>
</evidence>
<protein>
    <submittedName>
        <fullName evidence="1">Uncharacterized protein</fullName>
    </submittedName>
</protein>
<reference evidence="1" key="2">
    <citation type="submission" date="2020-11" db="EMBL/GenBank/DDBJ databases">
        <authorList>
            <person name="McCartney M.A."/>
            <person name="Auch B."/>
            <person name="Kono T."/>
            <person name="Mallez S."/>
            <person name="Becker A."/>
            <person name="Gohl D.M."/>
            <person name="Silverstein K.A.T."/>
            <person name="Koren S."/>
            <person name="Bechman K.B."/>
            <person name="Herman A."/>
            <person name="Abrahante J.E."/>
            <person name="Garbe J."/>
        </authorList>
    </citation>
    <scope>NUCLEOTIDE SEQUENCE</scope>
    <source>
        <strain evidence="1">Duluth1</strain>
        <tissue evidence="1">Whole animal</tissue>
    </source>
</reference>
<name>A0A9D4RI19_DREPO</name>
<evidence type="ECO:0000313" key="2">
    <source>
        <dbReference type="Proteomes" id="UP000828390"/>
    </source>
</evidence>
<accession>A0A9D4RI19</accession>
<dbReference type="AlphaFoldDB" id="A0A9D4RI19"/>
<sequence>MVYDQLIVEYVLSYISYTKVAENKDKAPCKTLTTWLRSCIRHASVMHRSTSDHMAPTILRSLHGTGRGVDHVALATPRSTSNHMAPAIRWSLPGDVDRVASAMRRSTSDHMAPAILRSLPGNVTGHLMTGPFSGL</sequence>
<keyword evidence="2" id="KW-1185">Reference proteome</keyword>
<proteinExistence type="predicted"/>
<comment type="caution">
    <text evidence="1">The sequence shown here is derived from an EMBL/GenBank/DDBJ whole genome shotgun (WGS) entry which is preliminary data.</text>
</comment>
<organism evidence="1 2">
    <name type="scientific">Dreissena polymorpha</name>
    <name type="common">Zebra mussel</name>
    <name type="synonym">Mytilus polymorpha</name>
    <dbReference type="NCBI Taxonomy" id="45954"/>
    <lineage>
        <taxon>Eukaryota</taxon>
        <taxon>Metazoa</taxon>
        <taxon>Spiralia</taxon>
        <taxon>Lophotrochozoa</taxon>
        <taxon>Mollusca</taxon>
        <taxon>Bivalvia</taxon>
        <taxon>Autobranchia</taxon>
        <taxon>Heteroconchia</taxon>
        <taxon>Euheterodonta</taxon>
        <taxon>Imparidentia</taxon>
        <taxon>Neoheterodontei</taxon>
        <taxon>Myida</taxon>
        <taxon>Dreissenoidea</taxon>
        <taxon>Dreissenidae</taxon>
        <taxon>Dreissena</taxon>
    </lineage>
</organism>
<gene>
    <name evidence="1" type="ORF">DPMN_030170</name>
</gene>
<dbReference type="Proteomes" id="UP000828390">
    <property type="component" value="Unassembled WGS sequence"/>
</dbReference>